<organism evidence="1 2">
    <name type="scientific">Phytohabitans houttuyneae</name>
    <dbReference type="NCBI Taxonomy" id="1076126"/>
    <lineage>
        <taxon>Bacteria</taxon>
        <taxon>Bacillati</taxon>
        <taxon>Actinomycetota</taxon>
        <taxon>Actinomycetes</taxon>
        <taxon>Micromonosporales</taxon>
        <taxon>Micromonosporaceae</taxon>
    </lineage>
</organism>
<reference evidence="1 2" key="2">
    <citation type="submission" date="2020-03" db="EMBL/GenBank/DDBJ databases">
        <authorList>
            <person name="Ichikawa N."/>
            <person name="Kimura A."/>
            <person name="Kitahashi Y."/>
            <person name="Uohara A."/>
        </authorList>
    </citation>
    <scope>NUCLEOTIDE SEQUENCE [LARGE SCALE GENOMIC DNA]</scope>
    <source>
        <strain evidence="1 2">NBRC 108639</strain>
    </source>
</reference>
<proteinExistence type="predicted"/>
<protein>
    <submittedName>
        <fullName evidence="1">Uncharacterized protein</fullName>
    </submittedName>
</protein>
<evidence type="ECO:0000313" key="2">
    <source>
        <dbReference type="Proteomes" id="UP000482800"/>
    </source>
</evidence>
<gene>
    <name evidence="1" type="ORF">Phou_062920</name>
</gene>
<keyword evidence="2" id="KW-1185">Reference proteome</keyword>
<sequence length="221" mass="24622">MPRTAVVIVCLPHSTPTDLLVTEATTLLTAATTATAASPAGHFAVSTRLRRRHLIQPWQRTAAGGPIRLLDLDHMRASGYRGFLHRWHIWNQVVAGTRPAQPPWHFWDRARTDAKRYNMHRARQDYLAQPRITVMRTYNALPHRLLHLPTSHLEAFQTGPDGYANLGLLCAVPADGLVTADGAYRCAPSDRLADQLSYLDEAQQLLAGLDPRERLVALACD</sequence>
<dbReference type="RefSeq" id="WP_173062200.1">
    <property type="nucleotide sequence ID" value="NZ_BAABGO010000079.1"/>
</dbReference>
<evidence type="ECO:0000313" key="1">
    <source>
        <dbReference type="EMBL" id="GFJ82112.1"/>
    </source>
</evidence>
<name>A0A6V8KA61_9ACTN</name>
<dbReference type="AlphaFoldDB" id="A0A6V8KA61"/>
<comment type="caution">
    <text evidence="1">The sequence shown here is derived from an EMBL/GenBank/DDBJ whole genome shotgun (WGS) entry which is preliminary data.</text>
</comment>
<dbReference type="EMBL" id="BLPF01000002">
    <property type="protein sequence ID" value="GFJ82112.1"/>
    <property type="molecule type" value="Genomic_DNA"/>
</dbReference>
<reference evidence="1 2" key="1">
    <citation type="submission" date="2020-03" db="EMBL/GenBank/DDBJ databases">
        <title>Whole genome shotgun sequence of Phytohabitans houttuyneae NBRC 108639.</title>
        <authorList>
            <person name="Komaki H."/>
            <person name="Tamura T."/>
        </authorList>
    </citation>
    <scope>NUCLEOTIDE SEQUENCE [LARGE SCALE GENOMIC DNA]</scope>
    <source>
        <strain evidence="1 2">NBRC 108639</strain>
    </source>
</reference>
<dbReference type="Proteomes" id="UP000482800">
    <property type="component" value="Unassembled WGS sequence"/>
</dbReference>
<accession>A0A6V8KA61</accession>